<organism evidence="1 2">
    <name type="scientific">Seonamhaeicola aphaedonensis</name>
    <dbReference type="NCBI Taxonomy" id="1461338"/>
    <lineage>
        <taxon>Bacteria</taxon>
        <taxon>Pseudomonadati</taxon>
        <taxon>Bacteroidota</taxon>
        <taxon>Flavobacteriia</taxon>
        <taxon>Flavobacteriales</taxon>
        <taxon>Flavobacteriaceae</taxon>
    </lineage>
</organism>
<reference evidence="1 2" key="1">
    <citation type="submission" date="2018-07" db="EMBL/GenBank/DDBJ databases">
        <title>Genomic Encyclopedia of Type Strains, Phase III (KMG-III): the genomes of soil and plant-associated and newly described type strains.</title>
        <authorList>
            <person name="Whitman W."/>
        </authorList>
    </citation>
    <scope>NUCLEOTIDE SEQUENCE [LARGE SCALE GENOMIC DNA]</scope>
    <source>
        <strain evidence="1 2">CECT 8487</strain>
    </source>
</reference>
<sequence length="30" mass="3707">MFEINFSYTYWDYPENFNSSIEKVLISLKK</sequence>
<gene>
    <name evidence="1" type="ORF">DFQ02_105155</name>
</gene>
<proteinExistence type="predicted"/>
<dbReference type="Proteomes" id="UP000256629">
    <property type="component" value="Unassembled WGS sequence"/>
</dbReference>
<name>A0A3D9HEM7_9FLAO</name>
<evidence type="ECO:0000313" key="1">
    <source>
        <dbReference type="EMBL" id="RED47928.1"/>
    </source>
</evidence>
<dbReference type="AlphaFoldDB" id="A0A3D9HEM7"/>
<evidence type="ECO:0000313" key="2">
    <source>
        <dbReference type="Proteomes" id="UP000256629"/>
    </source>
</evidence>
<comment type="caution">
    <text evidence="1">The sequence shown here is derived from an EMBL/GenBank/DDBJ whole genome shotgun (WGS) entry which is preliminary data.</text>
</comment>
<keyword evidence="2" id="KW-1185">Reference proteome</keyword>
<accession>A0A3D9HEM7</accession>
<protein>
    <submittedName>
        <fullName evidence="1">Uncharacterized protein</fullName>
    </submittedName>
</protein>
<dbReference type="EMBL" id="QRDX01000005">
    <property type="protein sequence ID" value="RED47928.1"/>
    <property type="molecule type" value="Genomic_DNA"/>
</dbReference>